<dbReference type="Gene3D" id="3.40.30.10">
    <property type="entry name" value="Glutaredoxin"/>
    <property type="match status" value="1"/>
</dbReference>
<dbReference type="InterPro" id="IPR010987">
    <property type="entry name" value="Glutathione-S-Trfase_C-like"/>
</dbReference>
<dbReference type="SUPFAM" id="SSF47616">
    <property type="entry name" value="GST C-terminal domain-like"/>
    <property type="match status" value="1"/>
</dbReference>
<feature type="transmembrane region" description="Helical" evidence="1">
    <location>
        <begin position="20"/>
        <end position="43"/>
    </location>
</feature>
<dbReference type="InterPro" id="IPR047047">
    <property type="entry name" value="GST_Omega-like_C"/>
</dbReference>
<evidence type="ECO:0000256" key="1">
    <source>
        <dbReference type="SAM" id="Phobius"/>
    </source>
</evidence>
<dbReference type="InterPro" id="IPR011767">
    <property type="entry name" value="GLR_AS"/>
</dbReference>
<accession>A0A558D8G3</accession>
<dbReference type="GO" id="GO:0005737">
    <property type="term" value="C:cytoplasm"/>
    <property type="evidence" value="ECO:0007669"/>
    <property type="project" value="TreeGrafter"/>
</dbReference>
<protein>
    <recommendedName>
        <fullName evidence="2">GST C-terminal domain-containing protein</fullName>
    </recommendedName>
</protein>
<dbReference type="PANTHER" id="PTHR32419">
    <property type="entry name" value="GLUTATHIONYL-HYDROQUINONE REDUCTASE"/>
    <property type="match status" value="1"/>
</dbReference>
<dbReference type="InterPro" id="IPR036282">
    <property type="entry name" value="Glutathione-S-Trfase_C_sf"/>
</dbReference>
<dbReference type="PROSITE" id="PS50405">
    <property type="entry name" value="GST_CTER"/>
    <property type="match status" value="1"/>
</dbReference>
<gene>
    <name evidence="3" type="ORF">FHK82_05935</name>
</gene>
<evidence type="ECO:0000259" key="2">
    <source>
        <dbReference type="PROSITE" id="PS50405"/>
    </source>
</evidence>
<dbReference type="GO" id="GO:0004364">
    <property type="term" value="F:glutathione transferase activity"/>
    <property type="evidence" value="ECO:0007669"/>
    <property type="project" value="InterPro"/>
</dbReference>
<dbReference type="InterPro" id="IPR016639">
    <property type="entry name" value="GST_Omega/GSH"/>
</dbReference>
<evidence type="ECO:0000313" key="3">
    <source>
        <dbReference type="EMBL" id="TVT57324.1"/>
    </source>
</evidence>
<dbReference type="PROSITE" id="PS00195">
    <property type="entry name" value="GLUTAREDOXIN_1"/>
    <property type="match status" value="1"/>
</dbReference>
<name>A0A558D8G3_9GAMM</name>
<dbReference type="PANTHER" id="PTHR32419:SF6">
    <property type="entry name" value="GLUTATHIONE S-TRANSFERASE OMEGA-LIKE 1-RELATED"/>
    <property type="match status" value="1"/>
</dbReference>
<dbReference type="AlphaFoldDB" id="A0A558D8G3"/>
<dbReference type="CDD" id="cd03190">
    <property type="entry name" value="GST_C_Omega_like"/>
    <property type="match status" value="1"/>
</dbReference>
<dbReference type="InterPro" id="IPR036249">
    <property type="entry name" value="Thioredoxin-like_sf"/>
</dbReference>
<dbReference type="EMBL" id="VMRY01000015">
    <property type="protein sequence ID" value="TVT57324.1"/>
    <property type="molecule type" value="Genomic_DNA"/>
</dbReference>
<dbReference type="Proteomes" id="UP000317355">
    <property type="component" value="Unassembled WGS sequence"/>
</dbReference>
<dbReference type="Gene3D" id="1.20.1050.10">
    <property type="match status" value="1"/>
</dbReference>
<comment type="caution">
    <text evidence="3">The sequence shown here is derived from an EMBL/GenBank/DDBJ whole genome shotgun (WGS) entry which is preliminary data.</text>
</comment>
<dbReference type="Pfam" id="PF13410">
    <property type="entry name" value="GST_C_2"/>
    <property type="match status" value="1"/>
</dbReference>
<sequence>MVTINALNTPVYTQDKTLKLHLYLAWACPFCHRVLAALVLAGFSEQVSITWMRNIKKAAGWEIPTGDDPLFGETTLARIYEKLNPHNSHAPSVPLLVDLNSEKLLSASSTEITRFFSTGMSGAYPVKRQLAPSLLVDKINCMNQWLHENINRAVYRVGFATEQNDYEIKASQLFKAIDKLEQRLGQQTFLLGDMLTESDVYLLATLVRFDSVYYPLFRCSYRYISSYPVLSEYLSRLCAIEGIADTYSITLNKQHYYCSVMHVDGEIRDLNPSRIIPVAAQNV</sequence>
<dbReference type="SUPFAM" id="SSF52833">
    <property type="entry name" value="Thioredoxin-like"/>
    <property type="match status" value="1"/>
</dbReference>
<feature type="domain" description="GST C-terminal" evidence="2">
    <location>
        <begin position="132"/>
        <end position="259"/>
    </location>
</feature>
<organism evidence="3 4">
    <name type="scientific">Sedimenticola thiotaurini</name>
    <dbReference type="NCBI Taxonomy" id="1543721"/>
    <lineage>
        <taxon>Bacteria</taxon>
        <taxon>Pseudomonadati</taxon>
        <taxon>Pseudomonadota</taxon>
        <taxon>Gammaproteobacteria</taxon>
        <taxon>Chromatiales</taxon>
        <taxon>Sedimenticolaceae</taxon>
        <taxon>Sedimenticola</taxon>
    </lineage>
</organism>
<reference evidence="3 4" key="1">
    <citation type="submission" date="2019-07" db="EMBL/GenBank/DDBJ databases">
        <title>The pathways for chlorine oxyanion respiration interact through the shared metabolite chlorate.</title>
        <authorList>
            <person name="Barnum T.P."/>
            <person name="Cheng Y."/>
            <person name="Hill K.A."/>
            <person name="Lucas L.N."/>
            <person name="Carlson H.K."/>
            <person name="Coates J.D."/>
        </authorList>
    </citation>
    <scope>NUCLEOTIDE SEQUENCE [LARGE SCALE GENOMIC DNA]</scope>
    <source>
        <strain evidence="3">BK-3</strain>
    </source>
</reference>
<keyword evidence="1" id="KW-1133">Transmembrane helix</keyword>
<proteinExistence type="predicted"/>
<keyword evidence="1" id="KW-0812">Transmembrane</keyword>
<evidence type="ECO:0000313" key="4">
    <source>
        <dbReference type="Proteomes" id="UP000317355"/>
    </source>
</evidence>
<keyword evidence="1" id="KW-0472">Membrane</keyword>